<proteinExistence type="predicted"/>
<organism evidence="1 2">
    <name type="scientific">Coemansia aciculifera</name>
    <dbReference type="NCBI Taxonomy" id="417176"/>
    <lineage>
        <taxon>Eukaryota</taxon>
        <taxon>Fungi</taxon>
        <taxon>Fungi incertae sedis</taxon>
        <taxon>Zoopagomycota</taxon>
        <taxon>Kickxellomycotina</taxon>
        <taxon>Kickxellomycetes</taxon>
        <taxon>Kickxellales</taxon>
        <taxon>Kickxellaceae</taxon>
        <taxon>Coemansia</taxon>
    </lineage>
</organism>
<dbReference type="EMBL" id="JANBVB010003153">
    <property type="protein sequence ID" value="KAJ2880213.1"/>
    <property type="molecule type" value="Genomic_DNA"/>
</dbReference>
<comment type="caution">
    <text evidence="1">The sequence shown here is derived from an EMBL/GenBank/DDBJ whole genome shotgun (WGS) entry which is preliminary data.</text>
</comment>
<reference evidence="1" key="1">
    <citation type="submission" date="2022-07" db="EMBL/GenBank/DDBJ databases">
        <title>Phylogenomic reconstructions and comparative analyses of Kickxellomycotina fungi.</title>
        <authorList>
            <person name="Reynolds N.K."/>
            <person name="Stajich J.E."/>
            <person name="Barry K."/>
            <person name="Grigoriev I.V."/>
            <person name="Crous P."/>
            <person name="Smith M.E."/>
        </authorList>
    </citation>
    <scope>NUCLEOTIDE SEQUENCE</scope>
    <source>
        <strain evidence="1">CBS 190363</strain>
    </source>
</reference>
<dbReference type="Proteomes" id="UP001139981">
    <property type="component" value="Unassembled WGS sequence"/>
</dbReference>
<feature type="non-terminal residue" evidence="1">
    <location>
        <position position="189"/>
    </location>
</feature>
<sequence>MPFNTKSIRQFFQRPPLAPVVNDSALSTTPTIRPLTRDMLQHPEVRKVLIRMALFTVLAFTPVIFAAIALSFSEPTNAGKTAIYMVTFTITFAAIGYGGWKSYRQILQATEPTTPSNVQQPQIPTPVRVSSAVDAFSNEQRYYTHMPQAGVSTQTLAGGSGDINDGRVLSLTPYNPPAMPQPPPPDYGT</sequence>
<gene>
    <name evidence="1" type="ORF">IWW38_005987</name>
</gene>
<protein>
    <submittedName>
        <fullName evidence="1">Uncharacterized protein</fullName>
    </submittedName>
</protein>
<name>A0ACC1LUZ5_9FUNG</name>
<evidence type="ECO:0000313" key="2">
    <source>
        <dbReference type="Proteomes" id="UP001139981"/>
    </source>
</evidence>
<evidence type="ECO:0000313" key="1">
    <source>
        <dbReference type="EMBL" id="KAJ2880213.1"/>
    </source>
</evidence>
<keyword evidence="2" id="KW-1185">Reference proteome</keyword>
<accession>A0ACC1LUZ5</accession>